<dbReference type="Gene3D" id="2.40.70.10">
    <property type="entry name" value="Acid Proteases"/>
    <property type="match status" value="2"/>
</dbReference>
<dbReference type="Proteomes" id="UP000722791">
    <property type="component" value="Unassembled WGS sequence"/>
</dbReference>
<evidence type="ECO:0000313" key="1">
    <source>
        <dbReference type="EMBL" id="GIM03550.1"/>
    </source>
</evidence>
<sequence>MAKDSPNVSKGIQLPLVSDGLRSLPKRNSSVGGKISSSIRDLSLLYRSLRKRHATDASYRTTKFCTTLFVRTNNRLEVLEHISHQEHPKISDRYSISALIIQQPCSSDCLQETRHLLLSASTPTNRAEMSSLLQSRLQSHYLATCRGQQPLNYALKSRCAKTTRTFQKPQQLFRLQDDKRLIAARSADELAALAAEAQREALARERDALHRQPKEALRAWLIKHGFAEQVLPDEREVLLELLAEANLKARSQVVSYPLRKTPRSPRAIKSFLVAPIDVEDVGFVNFLLDSGSSGALITAELRESLGLSPSDGQVVKGVDSSGLTLRQKVRLPPLRLGPQLLDIRDAYVTTLKSDHDIDVGGVLGLNFLRMFELEICQDRQRMAFHPPGHIDKGVLDVEGMARLKCDVLKGGLLGVPVSLNGSARFPAILDLGANFSILNWPAAELAGVRRGSEADGTASGVQEVSNADGQRSNRIRRGLLDVVLGDEGSPYVPNRAMALMVRDIPSISALGFGDSPVMVLGYDLLSADRLVLDLRNQRIFVK</sequence>
<dbReference type="CDD" id="cd05483">
    <property type="entry name" value="retropepsin_like_bacteria"/>
    <property type="match status" value="1"/>
</dbReference>
<gene>
    <name evidence="1" type="ORF">Vretimale_8301</name>
</gene>
<protein>
    <recommendedName>
        <fullName evidence="3">Peptidase A2 domain-containing protein</fullName>
    </recommendedName>
</protein>
<reference evidence="1" key="1">
    <citation type="journal article" date="2021" name="Proc. Natl. Acad. Sci. U.S.A.">
        <title>Three genomes in the algal genus Volvox reveal the fate of a haploid sex-determining region after a transition to homothallism.</title>
        <authorList>
            <person name="Yamamoto K."/>
            <person name="Hamaji T."/>
            <person name="Kawai-Toyooka H."/>
            <person name="Matsuzaki R."/>
            <person name="Takahashi F."/>
            <person name="Nishimura Y."/>
            <person name="Kawachi M."/>
            <person name="Noguchi H."/>
            <person name="Minakuchi Y."/>
            <person name="Umen J.G."/>
            <person name="Toyoda A."/>
            <person name="Nozaki H."/>
        </authorList>
    </citation>
    <scope>NUCLEOTIDE SEQUENCE</scope>
    <source>
        <strain evidence="1">NIES-3785</strain>
    </source>
</reference>
<dbReference type="InterPro" id="IPR034122">
    <property type="entry name" value="Retropepsin-like_bacterial"/>
</dbReference>
<name>A0A8J4GB32_9CHLO</name>
<organism evidence="1 2">
    <name type="scientific">Volvox reticuliferus</name>
    <dbReference type="NCBI Taxonomy" id="1737510"/>
    <lineage>
        <taxon>Eukaryota</taxon>
        <taxon>Viridiplantae</taxon>
        <taxon>Chlorophyta</taxon>
        <taxon>core chlorophytes</taxon>
        <taxon>Chlorophyceae</taxon>
        <taxon>CS clade</taxon>
        <taxon>Chlamydomonadales</taxon>
        <taxon>Volvocaceae</taxon>
        <taxon>Volvox</taxon>
    </lineage>
</organism>
<proteinExistence type="predicted"/>
<accession>A0A8J4GB32</accession>
<evidence type="ECO:0008006" key="3">
    <source>
        <dbReference type="Google" id="ProtNLM"/>
    </source>
</evidence>
<dbReference type="EMBL" id="BNCQ01000014">
    <property type="protein sequence ID" value="GIM03550.1"/>
    <property type="molecule type" value="Genomic_DNA"/>
</dbReference>
<dbReference type="InterPro" id="IPR021109">
    <property type="entry name" value="Peptidase_aspartic_dom_sf"/>
</dbReference>
<evidence type="ECO:0000313" key="2">
    <source>
        <dbReference type="Proteomes" id="UP000722791"/>
    </source>
</evidence>
<comment type="caution">
    <text evidence="1">The sequence shown here is derived from an EMBL/GenBank/DDBJ whole genome shotgun (WGS) entry which is preliminary data.</text>
</comment>
<dbReference type="Pfam" id="PF13650">
    <property type="entry name" value="Asp_protease_2"/>
    <property type="match status" value="1"/>
</dbReference>
<dbReference type="AlphaFoldDB" id="A0A8J4GB32"/>